<dbReference type="EMBL" id="OZ037947">
    <property type="protein sequence ID" value="CAL1706567.1"/>
    <property type="molecule type" value="Genomic_DNA"/>
</dbReference>
<feature type="transmembrane region" description="Helical" evidence="2">
    <location>
        <begin position="384"/>
        <end position="400"/>
    </location>
</feature>
<evidence type="ECO:0000256" key="2">
    <source>
        <dbReference type="SAM" id="Phobius"/>
    </source>
</evidence>
<dbReference type="Pfam" id="PF20153">
    <property type="entry name" value="DUF6535"/>
    <property type="match status" value="1"/>
</dbReference>
<dbReference type="Proteomes" id="UP001497453">
    <property type="component" value="Chromosome 4"/>
</dbReference>
<evidence type="ECO:0000313" key="4">
    <source>
        <dbReference type="EMBL" id="CAL1706567.1"/>
    </source>
</evidence>
<accession>A0ABP1DHD6</accession>
<evidence type="ECO:0000259" key="3">
    <source>
        <dbReference type="Pfam" id="PF20153"/>
    </source>
</evidence>
<keyword evidence="5" id="KW-1185">Reference proteome</keyword>
<gene>
    <name evidence="4" type="ORF">GFSPODELE1_LOCUS5935</name>
</gene>
<reference evidence="5" key="1">
    <citation type="submission" date="2024-04" db="EMBL/GenBank/DDBJ databases">
        <authorList>
            <person name="Shaw F."/>
            <person name="Minotto A."/>
        </authorList>
    </citation>
    <scope>NUCLEOTIDE SEQUENCE [LARGE SCALE GENOMIC DNA]</scope>
</reference>
<feature type="region of interest" description="Disordered" evidence="1">
    <location>
        <begin position="64"/>
        <end position="102"/>
    </location>
</feature>
<feature type="transmembrane region" description="Helical" evidence="2">
    <location>
        <begin position="183"/>
        <end position="200"/>
    </location>
</feature>
<feature type="transmembrane region" description="Helical" evidence="2">
    <location>
        <begin position="309"/>
        <end position="329"/>
    </location>
</feature>
<name>A0ABP1DHD6_9APHY</name>
<feature type="domain" description="DUF6535" evidence="3">
    <location>
        <begin position="159"/>
        <end position="336"/>
    </location>
</feature>
<feature type="transmembrane region" description="Helical" evidence="2">
    <location>
        <begin position="256"/>
        <end position="275"/>
    </location>
</feature>
<protein>
    <recommendedName>
        <fullName evidence="3">DUF6535 domain-containing protein</fullName>
    </recommendedName>
</protein>
<keyword evidence="2" id="KW-1133">Transmembrane helix</keyword>
<proteinExistence type="predicted"/>
<feature type="transmembrane region" description="Helical" evidence="2">
    <location>
        <begin position="341"/>
        <end position="363"/>
    </location>
</feature>
<feature type="compositionally biased region" description="Low complexity" evidence="1">
    <location>
        <begin position="64"/>
        <end position="75"/>
    </location>
</feature>
<sequence length="830" mass="93409">MASIAPVPQSREGDYELGRHLSTSLKHENGHICGVDSPAHNYEHQQTCEFDQLEDERCNSDMVVQMSPPQSSQSSTQLDSDYAAEGPSSERSDFTAETYHTSSAETGTAISIDSSGDSFSMLHPAWKVASESSIRTVSVADCQFEPGEEETKTTPQIAWRRIAKIARDRDEAKIKDCKEGIDTLLVFAGLFSAVLTAFVVESYRLLQDPTDVSVQLLQRISQQLGELTTSNASTAASISVSSSPFTASSSAVRVNVLWFASLVCSLVTASLGILIKQWLHQYMSHDSLSPDGQLRIRHLRREGMVRWRVFEIIAMLPTMLQCALALFLLGLSEFLRTLHPVVGGIISGLILICALFFALAAIAPAFSSQCPYKTPVLNGLLRRLRLTFFVAGDCILYWRLHLVSGLRRFCVLHTTIGIRNLLQYLSNLLQSSLNWIASRIRLCTSRWALFVSRSRDRLACWYELEVLGDGQVRVRHDNLPIEESSIRSMRTANVRTLIGLDAEFPDDEFLDLATRCLSASEIGMAEVLDCVSHMISHRSGRKPALSLKELPPHCKDKCSKLLYGTIMDAMNRSLKCHDNWNFRWSRIEGDALLFLLKYRQWSLRHEVDLKMVIGRALQVGSEGAAWVLYGVDRNIDLLRLSYTGYLPSVIQAAHHLILWGHPDQYGGCRVSPGINTNAVCEGCLWHDALGMQIHRSKHTNAMELCDGSQICLVLRRLELLYRLTSLLHIVLFLVTRMPVEELRNHAMEVLDLQHAFANRVRFLAPECLWTRRVDLVLTGGTAQTFLEHISRHLEPTLYHLVERMEKRCPEILCRELLELVQELHGKANSE</sequence>
<evidence type="ECO:0000256" key="1">
    <source>
        <dbReference type="SAM" id="MobiDB-lite"/>
    </source>
</evidence>
<keyword evidence="2" id="KW-0812">Transmembrane</keyword>
<evidence type="ECO:0000313" key="5">
    <source>
        <dbReference type="Proteomes" id="UP001497453"/>
    </source>
</evidence>
<keyword evidence="2" id="KW-0472">Membrane</keyword>
<organism evidence="4 5">
    <name type="scientific">Somion occarium</name>
    <dbReference type="NCBI Taxonomy" id="3059160"/>
    <lineage>
        <taxon>Eukaryota</taxon>
        <taxon>Fungi</taxon>
        <taxon>Dikarya</taxon>
        <taxon>Basidiomycota</taxon>
        <taxon>Agaricomycotina</taxon>
        <taxon>Agaricomycetes</taxon>
        <taxon>Polyporales</taxon>
        <taxon>Cerrenaceae</taxon>
        <taxon>Somion</taxon>
    </lineage>
</organism>
<dbReference type="InterPro" id="IPR045338">
    <property type="entry name" value="DUF6535"/>
</dbReference>